<keyword evidence="4" id="KW-0547">Nucleotide-binding</keyword>
<dbReference type="AlphaFoldDB" id="U2ZW97"/>
<dbReference type="GO" id="GO:0071555">
    <property type="term" value="P:cell wall organization"/>
    <property type="evidence" value="ECO:0007669"/>
    <property type="project" value="UniProtKB-KW"/>
</dbReference>
<dbReference type="InterPro" id="IPR016185">
    <property type="entry name" value="PreATP-grasp_dom_sf"/>
</dbReference>
<dbReference type="PANTHER" id="PTHR23132">
    <property type="entry name" value="D-ALANINE--D-ALANINE LIGASE"/>
    <property type="match status" value="1"/>
</dbReference>
<dbReference type="SUPFAM" id="SSF52440">
    <property type="entry name" value="PreATP-grasp domain"/>
    <property type="match status" value="1"/>
</dbReference>
<reference evidence="6 7" key="1">
    <citation type="submission" date="2013-09" db="EMBL/GenBank/DDBJ databases">
        <title>Whole genome shotgun sequence of Vibrio proteolyticus NBRC 13287.</title>
        <authorList>
            <person name="Isaki S."/>
            <person name="Hosoyama A."/>
            <person name="Numata M."/>
            <person name="Hashimoto M."/>
            <person name="Hosoyama Y."/>
            <person name="Tsuchikane K."/>
            <person name="Noguchi M."/>
            <person name="Hirakata S."/>
            <person name="Ichikawa N."/>
            <person name="Ohji S."/>
            <person name="Yamazoe A."/>
            <person name="Fujita N."/>
        </authorList>
    </citation>
    <scope>NUCLEOTIDE SEQUENCE [LARGE SCALE GENOMIC DNA]</scope>
    <source>
        <strain evidence="6 7">NBRC 13287</strain>
    </source>
</reference>
<dbReference type="GO" id="GO:0008716">
    <property type="term" value="F:D-alanine-D-alanine ligase activity"/>
    <property type="evidence" value="ECO:0007669"/>
    <property type="project" value="InterPro"/>
</dbReference>
<evidence type="ECO:0000256" key="4">
    <source>
        <dbReference type="PROSITE-ProRule" id="PRU00409"/>
    </source>
</evidence>
<feature type="domain" description="ATP-grasp" evidence="5">
    <location>
        <begin position="132"/>
        <end position="356"/>
    </location>
</feature>
<dbReference type="Gene3D" id="3.40.50.20">
    <property type="match status" value="1"/>
</dbReference>
<evidence type="ECO:0000313" key="6">
    <source>
        <dbReference type="EMBL" id="GAD65715.1"/>
    </source>
</evidence>
<accession>U2ZW97</accession>
<keyword evidence="3" id="KW-0961">Cell wall biogenesis/degradation</keyword>
<gene>
    <name evidence="6" type="ORF">VPR01S_01_04890</name>
</gene>
<evidence type="ECO:0000313" key="7">
    <source>
        <dbReference type="Proteomes" id="UP000016570"/>
    </source>
</evidence>
<dbReference type="PANTHER" id="PTHR23132:SF23">
    <property type="entry name" value="D-ALANINE--D-ALANINE LIGASE B"/>
    <property type="match status" value="1"/>
</dbReference>
<comment type="caution">
    <text evidence="6">The sequence shown here is derived from an EMBL/GenBank/DDBJ whole genome shotgun (WGS) entry which is preliminary data.</text>
</comment>
<protein>
    <submittedName>
        <fullName evidence="6">Putative D-alanine--D-alanine ligase</fullName>
    </submittedName>
</protein>
<evidence type="ECO:0000256" key="1">
    <source>
        <dbReference type="ARBA" id="ARBA00010871"/>
    </source>
</evidence>
<dbReference type="RefSeq" id="WP_021703707.1">
    <property type="nucleotide sequence ID" value="NZ_BATJ01000001.1"/>
</dbReference>
<comment type="similarity">
    <text evidence="1">Belongs to the D-alanine--D-alanine ligase family.</text>
</comment>
<dbReference type="Gene3D" id="3.30.1490.20">
    <property type="entry name" value="ATP-grasp fold, A domain"/>
    <property type="match status" value="1"/>
</dbReference>
<dbReference type="PROSITE" id="PS50975">
    <property type="entry name" value="ATP_GRASP"/>
    <property type="match status" value="1"/>
</dbReference>
<keyword evidence="7" id="KW-1185">Reference proteome</keyword>
<dbReference type="eggNOG" id="COG1181">
    <property type="taxonomic scope" value="Bacteria"/>
</dbReference>
<organism evidence="6 7">
    <name type="scientific">Vibrio proteolyticus NBRC 13287</name>
    <dbReference type="NCBI Taxonomy" id="1219065"/>
    <lineage>
        <taxon>Bacteria</taxon>
        <taxon>Pseudomonadati</taxon>
        <taxon>Pseudomonadota</taxon>
        <taxon>Gammaproteobacteria</taxon>
        <taxon>Vibrionales</taxon>
        <taxon>Vibrionaceae</taxon>
        <taxon>Vibrio</taxon>
    </lineage>
</organism>
<sequence>MTHAVFSPTQLEWIRQHLKVAVIHGGDKSHTSSFIFENLSPRSSKTYAAVAHDIACALMESGFQHVEVLAEDIELAQQLREKQIDLVITNSGGLQGFDAMCHLPSTLEMLGVPYVGHSPMTAGVLDNKHLFKHEITAAGLPTAPFVTVGIDEAFEAPDKQAAIDAIAGRFNDGFIVKPVSGRASIHVYPVFDRRELAAVVEKVRLATSHTVMIEPFLAGREFVVAVAGEYVFKEGRLTQSSTPLAFSITERLLAADEPIFTSMDVKPITQDRLVAVDEEPLRSQLAVIGQKIFRQLGLQTLVRVDLRMDTRGQLYVLETNPKPDLKRPQGNQISLVCHDLAREGMSYTDLVQSLVFNRLSFLKAQRPLAVAHCLTAQFDALYEVQEGS</sequence>
<dbReference type="Proteomes" id="UP000016570">
    <property type="component" value="Unassembled WGS sequence"/>
</dbReference>
<dbReference type="SUPFAM" id="SSF56059">
    <property type="entry name" value="Glutathione synthetase ATP-binding domain-like"/>
    <property type="match status" value="1"/>
</dbReference>
<evidence type="ECO:0000256" key="3">
    <source>
        <dbReference type="ARBA" id="ARBA00023316"/>
    </source>
</evidence>
<dbReference type="EMBL" id="BATJ01000001">
    <property type="protein sequence ID" value="GAD65715.1"/>
    <property type="molecule type" value="Genomic_DNA"/>
</dbReference>
<dbReference type="Pfam" id="PF07478">
    <property type="entry name" value="Dala_Dala_lig_C"/>
    <property type="match status" value="1"/>
</dbReference>
<dbReference type="STRING" id="1219065.VPR01S_01_04890"/>
<evidence type="ECO:0000259" key="5">
    <source>
        <dbReference type="PROSITE" id="PS50975"/>
    </source>
</evidence>
<keyword evidence="4" id="KW-0067">ATP-binding</keyword>
<keyword evidence="2 6" id="KW-0436">Ligase</keyword>
<dbReference type="InterPro" id="IPR011095">
    <property type="entry name" value="Dala_Dala_lig_C"/>
</dbReference>
<dbReference type="InterPro" id="IPR013815">
    <property type="entry name" value="ATP_grasp_subdomain_1"/>
</dbReference>
<dbReference type="GO" id="GO:0005524">
    <property type="term" value="F:ATP binding"/>
    <property type="evidence" value="ECO:0007669"/>
    <property type="project" value="UniProtKB-UniRule"/>
</dbReference>
<proteinExistence type="inferred from homology"/>
<dbReference type="GO" id="GO:0046872">
    <property type="term" value="F:metal ion binding"/>
    <property type="evidence" value="ECO:0007669"/>
    <property type="project" value="InterPro"/>
</dbReference>
<name>U2ZW97_VIBPR</name>
<evidence type="ECO:0000256" key="2">
    <source>
        <dbReference type="ARBA" id="ARBA00022598"/>
    </source>
</evidence>
<dbReference type="InterPro" id="IPR011761">
    <property type="entry name" value="ATP-grasp"/>
</dbReference>
<dbReference type="Gene3D" id="3.30.470.20">
    <property type="entry name" value="ATP-grasp fold, B domain"/>
    <property type="match status" value="1"/>
</dbReference>